<comment type="caution">
    <text evidence="2">The sequence shown here is derived from an EMBL/GenBank/DDBJ whole genome shotgun (WGS) entry which is preliminary data.</text>
</comment>
<keyword evidence="3" id="KW-1185">Reference proteome</keyword>
<name>A0AAI9EF91_9PEZI</name>
<dbReference type="EMBL" id="CAVMBE010000102">
    <property type="protein sequence ID" value="CAK4034059.1"/>
    <property type="molecule type" value="Genomic_DNA"/>
</dbReference>
<dbReference type="AlphaFoldDB" id="A0AAI9EF91"/>
<dbReference type="Proteomes" id="UP001296104">
    <property type="component" value="Unassembled WGS sequence"/>
</dbReference>
<organism evidence="2 3">
    <name type="scientific">Lecanosticta acicola</name>
    <dbReference type="NCBI Taxonomy" id="111012"/>
    <lineage>
        <taxon>Eukaryota</taxon>
        <taxon>Fungi</taxon>
        <taxon>Dikarya</taxon>
        <taxon>Ascomycota</taxon>
        <taxon>Pezizomycotina</taxon>
        <taxon>Dothideomycetes</taxon>
        <taxon>Dothideomycetidae</taxon>
        <taxon>Mycosphaerellales</taxon>
        <taxon>Mycosphaerellaceae</taxon>
        <taxon>Lecanosticta</taxon>
    </lineage>
</organism>
<feature type="region of interest" description="Disordered" evidence="1">
    <location>
        <begin position="40"/>
        <end position="87"/>
    </location>
</feature>
<dbReference type="PANTHER" id="PTHR40636:SF1">
    <property type="entry name" value="CSBD-LIKE DOMAIN-CONTAINING PROTEIN"/>
    <property type="match status" value="1"/>
</dbReference>
<evidence type="ECO:0000313" key="2">
    <source>
        <dbReference type="EMBL" id="CAK4034059.1"/>
    </source>
</evidence>
<dbReference type="PANTHER" id="PTHR40636">
    <property type="entry name" value="CSBD-LIKE DOMAIN-CONTAINING PROTEIN"/>
    <property type="match status" value="1"/>
</dbReference>
<protein>
    <recommendedName>
        <fullName evidence="4">CsbD-like domain-containing protein</fullName>
    </recommendedName>
</protein>
<gene>
    <name evidence="2" type="ORF">LECACI_7A009217</name>
</gene>
<sequence length="87" mass="8173">MPIGENKNSGAEGAAKGVTSTVGNAAGGVSRTLGGIVGAAGRGVGDTINSTTGTKQAGDGLKSVTDGVEDAGGQVGKGAENAGQWKS</sequence>
<reference evidence="2" key="1">
    <citation type="submission" date="2023-11" db="EMBL/GenBank/DDBJ databases">
        <authorList>
            <person name="Alioto T."/>
            <person name="Alioto T."/>
            <person name="Gomez Garrido J."/>
        </authorList>
    </citation>
    <scope>NUCLEOTIDE SEQUENCE</scope>
</reference>
<evidence type="ECO:0000313" key="3">
    <source>
        <dbReference type="Proteomes" id="UP001296104"/>
    </source>
</evidence>
<evidence type="ECO:0008006" key="4">
    <source>
        <dbReference type="Google" id="ProtNLM"/>
    </source>
</evidence>
<proteinExistence type="predicted"/>
<accession>A0AAI9EF91</accession>
<evidence type="ECO:0000256" key="1">
    <source>
        <dbReference type="SAM" id="MobiDB-lite"/>
    </source>
</evidence>